<gene>
    <name evidence="13" type="ORF">HHI36_007116</name>
</gene>
<evidence type="ECO:0000256" key="7">
    <source>
        <dbReference type="ARBA" id="ARBA00022989"/>
    </source>
</evidence>
<accession>A0ABD2MP41</accession>
<organism evidence="13 14">
    <name type="scientific">Cryptolaemus montrouzieri</name>
    <dbReference type="NCBI Taxonomy" id="559131"/>
    <lineage>
        <taxon>Eukaryota</taxon>
        <taxon>Metazoa</taxon>
        <taxon>Ecdysozoa</taxon>
        <taxon>Arthropoda</taxon>
        <taxon>Hexapoda</taxon>
        <taxon>Insecta</taxon>
        <taxon>Pterygota</taxon>
        <taxon>Neoptera</taxon>
        <taxon>Endopterygota</taxon>
        <taxon>Coleoptera</taxon>
        <taxon>Polyphaga</taxon>
        <taxon>Cucujiformia</taxon>
        <taxon>Coccinelloidea</taxon>
        <taxon>Coccinellidae</taxon>
        <taxon>Scymninae</taxon>
        <taxon>Scymnini</taxon>
        <taxon>Cryptolaemus</taxon>
    </lineage>
</organism>
<keyword evidence="4 10" id="KW-0812">Transmembrane</keyword>
<evidence type="ECO:0000256" key="11">
    <source>
        <dbReference type="RuleBase" id="RU000488"/>
    </source>
</evidence>
<dbReference type="AlphaFoldDB" id="A0ABD2MP41"/>
<keyword evidence="5" id="KW-0677">Repeat</keyword>
<dbReference type="SUPFAM" id="SSF103506">
    <property type="entry name" value="Mitochondrial carrier"/>
    <property type="match status" value="1"/>
</dbReference>
<evidence type="ECO:0000256" key="8">
    <source>
        <dbReference type="ARBA" id="ARBA00023128"/>
    </source>
</evidence>
<evidence type="ECO:0000256" key="5">
    <source>
        <dbReference type="ARBA" id="ARBA00022737"/>
    </source>
</evidence>
<keyword evidence="8" id="KW-0496">Mitochondrion</keyword>
<dbReference type="InterPro" id="IPR052465">
    <property type="entry name" value="Mito_NAD+_Carrier"/>
</dbReference>
<protein>
    <submittedName>
        <fullName evidence="13">Uncharacterized protein</fullName>
    </submittedName>
</protein>
<keyword evidence="14" id="KW-1185">Reference proteome</keyword>
<dbReference type="GO" id="GO:0005743">
    <property type="term" value="C:mitochondrial inner membrane"/>
    <property type="evidence" value="ECO:0007669"/>
    <property type="project" value="UniProtKB-SubCell"/>
</dbReference>
<sequence length="293" mass="34421">MSMLIGKTKMIPIDIWYVWPKRQKDLLCNQLAIITGIVWTYPLTKISLRQMLSGQSVKKVTFYTFHEGVFLLYRGVLPQIIQRCTSITATYIVHQNVNMTFREYPKNVAKIYSGLLLGTIDSLLMPFERVQVILADKGYNHTYKNTRHCFQQLVTQHGFKELYRGLGLVYFRNILGSIIFISLLLEKEKILRQEQKMREPPVVMSATRILLDSLQGTIVSIILHPLNVLRVYLHKQVGERHMHTHIAFQKVYRENGLYFFWSGLYVNLIRSWTSWVLIASSNELYKQIYAHYR</sequence>
<evidence type="ECO:0000313" key="13">
    <source>
        <dbReference type="EMBL" id="KAL3267979.1"/>
    </source>
</evidence>
<evidence type="ECO:0000313" key="14">
    <source>
        <dbReference type="Proteomes" id="UP001516400"/>
    </source>
</evidence>
<feature type="repeat" description="Solcar" evidence="10">
    <location>
        <begin position="207"/>
        <end position="288"/>
    </location>
</feature>
<dbReference type="InterPro" id="IPR023395">
    <property type="entry name" value="MCP_dom_sf"/>
</dbReference>
<evidence type="ECO:0000256" key="4">
    <source>
        <dbReference type="ARBA" id="ARBA00022692"/>
    </source>
</evidence>
<feature type="transmembrane region" description="Helical" evidence="12">
    <location>
        <begin position="258"/>
        <end position="278"/>
    </location>
</feature>
<proteinExistence type="inferred from homology"/>
<feature type="repeat" description="Solcar" evidence="10">
    <location>
        <begin position="105"/>
        <end position="190"/>
    </location>
</feature>
<reference evidence="13 14" key="1">
    <citation type="journal article" date="2021" name="BMC Biol.">
        <title>Horizontally acquired antibacterial genes associated with adaptive radiation of ladybird beetles.</title>
        <authorList>
            <person name="Li H.S."/>
            <person name="Tang X.F."/>
            <person name="Huang Y.H."/>
            <person name="Xu Z.Y."/>
            <person name="Chen M.L."/>
            <person name="Du X.Y."/>
            <person name="Qiu B.Y."/>
            <person name="Chen P.T."/>
            <person name="Zhang W."/>
            <person name="Slipinski A."/>
            <person name="Escalona H.E."/>
            <person name="Waterhouse R.M."/>
            <person name="Zwick A."/>
            <person name="Pang H."/>
        </authorList>
    </citation>
    <scope>NUCLEOTIDE SEQUENCE [LARGE SCALE GENOMIC DNA]</scope>
    <source>
        <strain evidence="13">SYSU2018</strain>
    </source>
</reference>
<evidence type="ECO:0000256" key="3">
    <source>
        <dbReference type="ARBA" id="ARBA00022448"/>
    </source>
</evidence>
<evidence type="ECO:0000256" key="1">
    <source>
        <dbReference type="ARBA" id="ARBA00004448"/>
    </source>
</evidence>
<dbReference type="PANTHER" id="PTHR46131:SF1">
    <property type="entry name" value="SD08549P"/>
    <property type="match status" value="1"/>
</dbReference>
<keyword evidence="9 10" id="KW-0472">Membrane</keyword>
<feature type="transmembrane region" description="Helical" evidence="12">
    <location>
        <begin position="162"/>
        <end position="185"/>
    </location>
</feature>
<dbReference type="PANTHER" id="PTHR46131">
    <property type="entry name" value="SD08549P"/>
    <property type="match status" value="1"/>
</dbReference>
<comment type="caution">
    <text evidence="13">The sequence shown here is derived from an EMBL/GenBank/DDBJ whole genome shotgun (WGS) entry which is preliminary data.</text>
</comment>
<keyword evidence="6" id="KW-0999">Mitochondrion inner membrane</keyword>
<evidence type="ECO:0000256" key="6">
    <source>
        <dbReference type="ARBA" id="ARBA00022792"/>
    </source>
</evidence>
<dbReference type="EMBL" id="JABFTP020000021">
    <property type="protein sequence ID" value="KAL3267979.1"/>
    <property type="molecule type" value="Genomic_DNA"/>
</dbReference>
<evidence type="ECO:0000256" key="9">
    <source>
        <dbReference type="ARBA" id="ARBA00023136"/>
    </source>
</evidence>
<name>A0ABD2MP41_9CUCU</name>
<comment type="similarity">
    <text evidence="2 11">Belongs to the mitochondrial carrier (TC 2.A.29) family.</text>
</comment>
<comment type="subcellular location">
    <subcellularLocation>
        <location evidence="1">Mitochondrion inner membrane</location>
        <topology evidence="1">Multi-pass membrane protein</topology>
    </subcellularLocation>
</comment>
<dbReference type="PROSITE" id="PS50920">
    <property type="entry name" value="SOLCAR"/>
    <property type="match status" value="2"/>
</dbReference>
<keyword evidence="3 11" id="KW-0813">Transport</keyword>
<evidence type="ECO:0000256" key="10">
    <source>
        <dbReference type="PROSITE-ProRule" id="PRU00282"/>
    </source>
</evidence>
<dbReference type="Proteomes" id="UP001516400">
    <property type="component" value="Unassembled WGS sequence"/>
</dbReference>
<dbReference type="Pfam" id="PF00153">
    <property type="entry name" value="Mito_carr"/>
    <property type="match status" value="2"/>
</dbReference>
<keyword evidence="7 12" id="KW-1133">Transmembrane helix</keyword>
<dbReference type="InterPro" id="IPR018108">
    <property type="entry name" value="MCP_transmembrane"/>
</dbReference>
<evidence type="ECO:0000256" key="12">
    <source>
        <dbReference type="SAM" id="Phobius"/>
    </source>
</evidence>
<evidence type="ECO:0000256" key="2">
    <source>
        <dbReference type="ARBA" id="ARBA00006375"/>
    </source>
</evidence>
<dbReference type="Gene3D" id="1.50.40.10">
    <property type="entry name" value="Mitochondrial carrier domain"/>
    <property type="match status" value="1"/>
</dbReference>